<dbReference type="OMA" id="VGKRQWQ"/>
<evidence type="ECO:0000313" key="1">
    <source>
        <dbReference type="EMBL" id="KAF5853632.1"/>
    </source>
</evidence>
<dbReference type="Proteomes" id="UP000624244">
    <property type="component" value="Unassembled WGS sequence"/>
</dbReference>
<evidence type="ECO:0000313" key="2">
    <source>
        <dbReference type="Proteomes" id="UP000624244"/>
    </source>
</evidence>
<dbReference type="PANTHER" id="PTHR42085:SF2">
    <property type="entry name" value="F-BOX DOMAIN-CONTAINING PROTEIN"/>
    <property type="match status" value="1"/>
</dbReference>
<accession>A0A8H5ZQQ3</accession>
<proteinExistence type="predicted"/>
<gene>
    <name evidence="1" type="ORF">GGP41_002197</name>
</gene>
<dbReference type="InterPro" id="IPR038883">
    <property type="entry name" value="AN11006-like"/>
</dbReference>
<reference evidence="1" key="1">
    <citation type="submission" date="2019-11" db="EMBL/GenBank/DDBJ databases">
        <title>Bipolaris sorokiniana Genome sequencing.</title>
        <authorList>
            <person name="Wang H."/>
        </authorList>
    </citation>
    <scope>NUCLEOTIDE SEQUENCE</scope>
</reference>
<name>A0A8H5ZQQ3_COCSA</name>
<organism evidence="1 2">
    <name type="scientific">Cochliobolus sativus</name>
    <name type="common">Common root rot and spot blotch fungus</name>
    <name type="synonym">Bipolaris sorokiniana</name>
    <dbReference type="NCBI Taxonomy" id="45130"/>
    <lineage>
        <taxon>Eukaryota</taxon>
        <taxon>Fungi</taxon>
        <taxon>Dikarya</taxon>
        <taxon>Ascomycota</taxon>
        <taxon>Pezizomycotina</taxon>
        <taxon>Dothideomycetes</taxon>
        <taxon>Pleosporomycetidae</taxon>
        <taxon>Pleosporales</taxon>
        <taxon>Pleosporineae</taxon>
        <taxon>Pleosporaceae</taxon>
        <taxon>Bipolaris</taxon>
    </lineage>
</organism>
<dbReference type="AlphaFoldDB" id="A0A8H5ZQQ3"/>
<dbReference type="PANTHER" id="PTHR42085">
    <property type="entry name" value="F-BOX DOMAIN-CONTAINING PROTEIN"/>
    <property type="match status" value="1"/>
</dbReference>
<comment type="caution">
    <text evidence="1">The sequence shown here is derived from an EMBL/GenBank/DDBJ whole genome shotgun (WGS) entry which is preliminary data.</text>
</comment>
<sequence length="447" mass="50002">MSCSQPFRFLDLPGEIRNSIYDLLLCSWDDEVEYDPSMISSSLSRRVPSSPSTGLLRANRQIHAEASDYMIRRNQFVRVTCRGLDVRNLFLSEGIPVITTKARSISLFNGHVMHVTLSKPAFVPSAFQFSEYEIMLLRSDLPQFCQQLDIESVMSDANPTTSEHASIQACIRLDYAQTRFFAPNAQERLLQPLASSLRGVPNLKIVGPVHDAVAEAVKGEVARPRWTEPMATIEEIDTGVDVGKRQWQQNNFYSASQSWAYAMRTLERMRHSSSWQGLQKAGGEGFVNKIADLYFTLNLLHAQFLQVDMANNESQGSVVQRNGRIAIQHLRKCETTSARFAQHAGATWRPSNAQAAKMLFRQARCLRLMSDTVSGVKAVALIEQAAALAPTDMAIRDEKEAVLKWEAEVEQGRRLLAEQAEAQAQAEQNHTSSIWHTIMGAVVEVSS</sequence>
<protein>
    <submittedName>
        <fullName evidence="1">Uncharacterized protein</fullName>
    </submittedName>
</protein>
<dbReference type="EMBL" id="WNKQ01000002">
    <property type="protein sequence ID" value="KAF5853632.1"/>
    <property type="molecule type" value="Genomic_DNA"/>
</dbReference>